<evidence type="ECO:0000256" key="4">
    <source>
        <dbReference type="ARBA" id="ARBA00035174"/>
    </source>
</evidence>
<sequence>MTGICQITGKKFMKGNKRSHAMNATKRRFLPNLKQHKFWITKNKKFIKLKLSTKGIRIIDKKGIESFLNLKQIKS</sequence>
<dbReference type="GO" id="GO:0003735">
    <property type="term" value="F:structural constituent of ribosome"/>
    <property type="evidence" value="ECO:0007669"/>
    <property type="project" value="InterPro"/>
</dbReference>
<dbReference type="FunFam" id="2.30.170.40:FF:000001">
    <property type="entry name" value="50S ribosomal protein L28"/>
    <property type="match status" value="1"/>
</dbReference>
<evidence type="ECO:0000256" key="5">
    <source>
        <dbReference type="HAMAP-Rule" id="MF_00373"/>
    </source>
</evidence>
<dbReference type="RefSeq" id="WP_158344569.1">
    <property type="nucleotide sequence ID" value="NZ_AP019379.1"/>
</dbReference>
<dbReference type="InterPro" id="IPR037147">
    <property type="entry name" value="Ribosomal_bL28_sf"/>
</dbReference>
<dbReference type="Pfam" id="PF00830">
    <property type="entry name" value="Ribosomal_L28"/>
    <property type="match status" value="1"/>
</dbReference>
<keyword evidence="7" id="KW-1185">Reference proteome</keyword>
<dbReference type="AlphaFoldDB" id="A0A455T9R5"/>
<dbReference type="InterPro" id="IPR034704">
    <property type="entry name" value="Ribosomal_bL28/bL31-like_sf"/>
</dbReference>
<comment type="similarity">
    <text evidence="1 5">Belongs to the bacterial ribosomal protein bL28 family.</text>
</comment>
<organism evidence="6 7">
    <name type="scientific">Buchnera aphidicola</name>
    <name type="common">Nipponaphis monzeni</name>
    <dbReference type="NCBI Taxonomy" id="2495405"/>
    <lineage>
        <taxon>Bacteria</taxon>
        <taxon>Pseudomonadati</taxon>
        <taxon>Pseudomonadota</taxon>
        <taxon>Gammaproteobacteria</taxon>
        <taxon>Enterobacterales</taxon>
        <taxon>Erwiniaceae</taxon>
        <taxon>Buchnera</taxon>
    </lineage>
</organism>
<evidence type="ECO:0000313" key="7">
    <source>
        <dbReference type="Proteomes" id="UP000317544"/>
    </source>
</evidence>
<dbReference type="NCBIfam" id="TIGR00009">
    <property type="entry name" value="L28"/>
    <property type="match status" value="1"/>
</dbReference>
<dbReference type="InterPro" id="IPR001383">
    <property type="entry name" value="Ribosomal_bL28_bact-type"/>
</dbReference>
<evidence type="ECO:0000313" key="6">
    <source>
        <dbReference type="EMBL" id="BBI01087.1"/>
    </source>
</evidence>
<evidence type="ECO:0000256" key="2">
    <source>
        <dbReference type="ARBA" id="ARBA00022980"/>
    </source>
</evidence>
<dbReference type="GO" id="GO:0006412">
    <property type="term" value="P:translation"/>
    <property type="evidence" value="ECO:0007669"/>
    <property type="project" value="UniProtKB-UniRule"/>
</dbReference>
<dbReference type="GO" id="GO:1990904">
    <property type="term" value="C:ribonucleoprotein complex"/>
    <property type="evidence" value="ECO:0007669"/>
    <property type="project" value="UniProtKB-KW"/>
</dbReference>
<accession>A0A455T9R5</accession>
<dbReference type="Gene3D" id="2.30.170.40">
    <property type="entry name" value="Ribosomal protein L28/L24"/>
    <property type="match status" value="1"/>
</dbReference>
<dbReference type="HAMAP" id="MF_00373">
    <property type="entry name" value="Ribosomal_bL28"/>
    <property type="match status" value="1"/>
</dbReference>
<dbReference type="PANTHER" id="PTHR39080">
    <property type="entry name" value="50S RIBOSOMAL PROTEIN L28"/>
    <property type="match status" value="1"/>
</dbReference>
<dbReference type="InterPro" id="IPR026569">
    <property type="entry name" value="Ribosomal_bL28"/>
</dbReference>
<reference evidence="6 7" key="1">
    <citation type="journal article" date="2019" name="Proc. Natl. Acad. Sci. U.S.A.">
        <title>Exaggeration and cooption of innate immunity for social defense.</title>
        <authorList>
            <person name="Kutsukake M."/>
            <person name="Moriyama M."/>
            <person name="Shigenobu S."/>
            <person name="Meng X.-Y."/>
            <person name="Nikoh N."/>
            <person name="Noda C."/>
            <person name="Kobayashi S."/>
            <person name="Fukatsu T."/>
        </authorList>
    </citation>
    <scope>NUCLEOTIDE SEQUENCE [LARGE SCALE GENOMIC DNA]</scope>
    <source>
        <strain evidence="6 7">Nmo</strain>
    </source>
</reference>
<dbReference type="PANTHER" id="PTHR39080:SF1">
    <property type="entry name" value="LARGE RIBOSOMAL SUBUNIT PROTEIN BL28A"/>
    <property type="match status" value="1"/>
</dbReference>
<gene>
    <name evidence="5 6" type="primary">rpmB</name>
    <name evidence="6" type="ORF">BUCNMO_068</name>
</gene>
<dbReference type="Proteomes" id="UP000317544">
    <property type="component" value="Chromosome"/>
</dbReference>
<evidence type="ECO:0000256" key="3">
    <source>
        <dbReference type="ARBA" id="ARBA00023274"/>
    </source>
</evidence>
<proteinExistence type="inferred from homology"/>
<keyword evidence="3 5" id="KW-0687">Ribonucleoprotein</keyword>
<keyword evidence="2 5" id="KW-0689">Ribosomal protein</keyword>
<evidence type="ECO:0000256" key="1">
    <source>
        <dbReference type="ARBA" id="ARBA00008760"/>
    </source>
</evidence>
<dbReference type="EMBL" id="AP019379">
    <property type="protein sequence ID" value="BBI01087.1"/>
    <property type="molecule type" value="Genomic_DNA"/>
</dbReference>
<dbReference type="InterPro" id="IPR050096">
    <property type="entry name" value="Bacterial_rp_bL28"/>
</dbReference>
<dbReference type="GO" id="GO:0005840">
    <property type="term" value="C:ribosome"/>
    <property type="evidence" value="ECO:0007669"/>
    <property type="project" value="UniProtKB-KW"/>
</dbReference>
<dbReference type="OrthoDB" id="9805609at2"/>
<name>A0A455T9R5_9GAMM</name>
<dbReference type="SUPFAM" id="SSF143800">
    <property type="entry name" value="L28p-like"/>
    <property type="match status" value="1"/>
</dbReference>
<protein>
    <recommendedName>
        <fullName evidence="4 5">Large ribosomal subunit protein bL28</fullName>
    </recommendedName>
</protein>